<organism evidence="2 3">
    <name type="scientific">Pullulanibacillus camelliae</name>
    <dbReference type="NCBI Taxonomy" id="1707096"/>
    <lineage>
        <taxon>Bacteria</taxon>
        <taxon>Bacillati</taxon>
        <taxon>Bacillota</taxon>
        <taxon>Bacilli</taxon>
        <taxon>Bacillales</taxon>
        <taxon>Sporolactobacillaceae</taxon>
        <taxon>Pullulanibacillus</taxon>
    </lineage>
</organism>
<accession>A0A8J2VMU7</accession>
<dbReference type="AlphaFoldDB" id="A0A8J2VMU7"/>
<reference evidence="2" key="2">
    <citation type="submission" date="2020-09" db="EMBL/GenBank/DDBJ databases">
        <authorList>
            <person name="Sun Q."/>
            <person name="Zhou Y."/>
        </authorList>
    </citation>
    <scope>NUCLEOTIDE SEQUENCE</scope>
    <source>
        <strain evidence="2">CGMCC 1.15371</strain>
    </source>
</reference>
<dbReference type="InterPro" id="IPR055259">
    <property type="entry name" value="YkvP/CgeB_Glyco_trans-like"/>
</dbReference>
<feature type="domain" description="Spore protein YkvP/CgeB glycosyl transferase-like" evidence="1">
    <location>
        <begin position="171"/>
        <end position="318"/>
    </location>
</feature>
<evidence type="ECO:0000313" key="3">
    <source>
        <dbReference type="Proteomes" id="UP000628775"/>
    </source>
</evidence>
<dbReference type="Gene3D" id="3.40.50.2000">
    <property type="entry name" value="Glycogen Phosphorylase B"/>
    <property type="match status" value="1"/>
</dbReference>
<reference evidence="2" key="1">
    <citation type="journal article" date="2014" name="Int. J. Syst. Evol. Microbiol.">
        <title>Complete genome sequence of Corynebacterium casei LMG S-19264T (=DSM 44701T), isolated from a smear-ripened cheese.</title>
        <authorList>
            <consortium name="US DOE Joint Genome Institute (JGI-PGF)"/>
            <person name="Walter F."/>
            <person name="Albersmeier A."/>
            <person name="Kalinowski J."/>
            <person name="Ruckert C."/>
        </authorList>
    </citation>
    <scope>NUCLEOTIDE SEQUENCE</scope>
    <source>
        <strain evidence="2">CGMCC 1.15371</strain>
    </source>
</reference>
<dbReference type="Proteomes" id="UP000628775">
    <property type="component" value="Unassembled WGS sequence"/>
</dbReference>
<proteinExistence type="predicted"/>
<name>A0A8J2VMU7_9BACL</name>
<protein>
    <submittedName>
        <fullName evidence="2">Protein CgeB</fullName>
    </submittedName>
</protein>
<gene>
    <name evidence="2" type="primary">cgeB</name>
    <name evidence="2" type="ORF">GCM10011391_17620</name>
</gene>
<evidence type="ECO:0000313" key="2">
    <source>
        <dbReference type="EMBL" id="GGE39324.1"/>
    </source>
</evidence>
<dbReference type="EMBL" id="BMIR01000006">
    <property type="protein sequence ID" value="GGE39324.1"/>
    <property type="molecule type" value="Genomic_DNA"/>
</dbReference>
<dbReference type="SUPFAM" id="SSF53756">
    <property type="entry name" value="UDP-Glycosyltransferase/glycogen phosphorylase"/>
    <property type="match status" value="1"/>
</dbReference>
<dbReference type="Pfam" id="PF13524">
    <property type="entry name" value="Glyco_trans_1_2"/>
    <property type="match status" value="1"/>
</dbReference>
<comment type="caution">
    <text evidence="2">The sequence shown here is derived from an EMBL/GenBank/DDBJ whole genome shotgun (WGS) entry which is preliminary data.</text>
</comment>
<keyword evidence="3" id="KW-1185">Reference proteome</keyword>
<evidence type="ECO:0000259" key="1">
    <source>
        <dbReference type="Pfam" id="PF13524"/>
    </source>
</evidence>
<sequence>MNILLISSGFGGIYDYFERSIKEAIEQQGYSCCLFTIYKGTEALKGTIEENKPDIMLTLTGFVLQEEMQQVLREHAIPQVVWFTEDPFYMDQTLPLSQRYDHIFTIEQNALSRYTEAGHPHVTYLPLATNPSIFFEREIDRQKRFDINMVGFPYPERLALIAYFLEHCPYSIVVVGKKWAELLTDWSEDPRLTIIDHWITPTEAAALYNESKISLNPHRPYDLKENKNRMRVINKSLNNRTWDIAACGAFQLTSNMEEVSRFFEKDKEIVTYNSMKECVQFVEKYCHEEDERRTIAAHAKQKVLQAHTFSHRMSDMLESIASLKSHIN</sequence>